<evidence type="ECO:0000313" key="3">
    <source>
        <dbReference type="Proteomes" id="UP000268162"/>
    </source>
</evidence>
<evidence type="ECO:0000259" key="1">
    <source>
        <dbReference type="Pfam" id="PF16418"/>
    </source>
</evidence>
<reference evidence="3" key="1">
    <citation type="journal article" date="2018" name="Nat. Microbiol.">
        <title>Leveraging single-cell genomics to expand the fungal tree of life.</title>
        <authorList>
            <person name="Ahrendt S.R."/>
            <person name="Quandt C.A."/>
            <person name="Ciobanu D."/>
            <person name="Clum A."/>
            <person name="Salamov A."/>
            <person name="Andreopoulos B."/>
            <person name="Cheng J.F."/>
            <person name="Woyke T."/>
            <person name="Pelin A."/>
            <person name="Henrissat B."/>
            <person name="Reynolds N.K."/>
            <person name="Benny G.L."/>
            <person name="Smith M.E."/>
            <person name="James T.Y."/>
            <person name="Grigoriev I.V."/>
        </authorList>
    </citation>
    <scope>NUCLEOTIDE SEQUENCE [LARGE SCALE GENOMIC DNA]</scope>
    <source>
        <strain evidence="3">RSA 468</strain>
    </source>
</reference>
<name>A0A4P9ZLQ1_9FUNG</name>
<protein>
    <recommendedName>
        <fullName evidence="1">CCR4-NOT transcription complex subunit 1 HEAT repeat domain-containing protein</fullName>
    </recommendedName>
</protein>
<dbReference type="Pfam" id="PF16418">
    <property type="entry name" value="CNOT1_HEAT"/>
    <property type="match status" value="1"/>
</dbReference>
<evidence type="ECO:0000313" key="2">
    <source>
        <dbReference type="EMBL" id="RKP34207.1"/>
    </source>
</evidence>
<feature type="domain" description="CCR4-NOT transcription complex subunit 1 HEAT repeat" evidence="1">
    <location>
        <begin position="263"/>
        <end position="365"/>
    </location>
</feature>
<dbReference type="AlphaFoldDB" id="A0A4P9ZLQ1"/>
<organism evidence="2 3">
    <name type="scientific">Dimargaris cristalligena</name>
    <dbReference type="NCBI Taxonomy" id="215637"/>
    <lineage>
        <taxon>Eukaryota</taxon>
        <taxon>Fungi</taxon>
        <taxon>Fungi incertae sedis</taxon>
        <taxon>Zoopagomycota</taxon>
        <taxon>Kickxellomycotina</taxon>
        <taxon>Dimargaritomycetes</taxon>
        <taxon>Dimargaritales</taxon>
        <taxon>Dimargaritaceae</taxon>
        <taxon>Dimargaris</taxon>
    </lineage>
</organism>
<proteinExistence type="predicted"/>
<accession>A0A4P9ZLQ1</accession>
<sequence>MVYNILLDILQRRGLAVLDCPSELEIALTSSSSPDSGPVKISHQNIDETLNYLLRKSTTEIPQNQIEHRWTVLGRTLQTMEAEFSQDRLFINIMNGTLLLANVESVNPFYCFFCAMVPMFQFPLCVLCKPWASPNNQRNVIHWALQAPASNVQFDYTSCKRIVARPSSAESIPAAHSVPAIELGSIDSAANCLTLFNFMVGHILDDDLQLNPHGFLQTLALRYPAIYQAALLPRTVASDLVTALGPKDPFSATAGDRNPNPGLGRSLLHRLALRMPEMFASLIARVYAADPSAIVDLVDISYQHCLAHCLSKINRPDPQLLLDFYLHAGRRDYFNFTSWLETQLLSDPLMWLPALSQYLTDKTTTVALGNAGPGGPFKENEWLAIASALVATVEQFMDYPGVQALCQPCLVLIEPYLETQLEIRVDQMAPVIHSEIATLYRHPERIAQYLCMIRQLTHSPSADALETHEAHIRYHLSMMAHLDAFPAHAARVFGILFGLLLRLHLICGVNRSLALVQMARAHSQKLLHYSTSAHHFFTIVLELASVECLANLEQISMAMTDLPGGFFAPPTQSLSDNDLYSVAQWALAHWHITSPVLPLGQMADATVLGLASLAPLAEEVESYPIPPNDHGSSLLNHCTIDQIITRAMNSMGNQITNDIGSLVTPGYYGRLVGQCLDRYAQSFQGARRVLDILGQVADVRLAALLIMRIAQRTFLSLTTPPPPSSPTGPAVVVVTYWSYYGYIWAGAFGQLQIDRPDMVFNPQEVLGQGFTNARTDVLIPVVEGMVYFIHDRALWGPCQRWADYLRPIMVAITEVKWASPQDRTRARDLVHFIDRGLAPMLKPENPGAEFL</sequence>
<dbReference type="Proteomes" id="UP000268162">
    <property type="component" value="Unassembled WGS sequence"/>
</dbReference>
<dbReference type="EMBL" id="ML003309">
    <property type="protein sequence ID" value="RKP34207.1"/>
    <property type="molecule type" value="Genomic_DNA"/>
</dbReference>
<keyword evidence="3" id="KW-1185">Reference proteome</keyword>
<gene>
    <name evidence="2" type="ORF">BJ085DRAFT_38033</name>
</gene>
<dbReference type="InterPro" id="IPR032194">
    <property type="entry name" value="CNOT1_HEAT"/>
</dbReference>